<dbReference type="InterPro" id="IPR012340">
    <property type="entry name" value="NA-bd_OB-fold"/>
</dbReference>
<dbReference type="Proteomes" id="UP000246114">
    <property type="component" value="Unassembled WGS sequence"/>
</dbReference>
<sequence length="138" mass="15384">MNRWIGTGRLTKDAELRYTPGEGKAVTNFNMAVDDGFGEHKKTYFINVVVWGKTAESLVTYTHKGSKVAVQGKIATRSYDAKDGTKRYVTEVIADQYGGIEFLDSKKTEENSNGNQNMDNEFGYDPDIAPIDDSDIPF</sequence>
<protein>
    <recommendedName>
        <fullName evidence="2 3">Single-stranded DNA-binding protein</fullName>
        <shortName evidence="2">SSB</shortName>
    </recommendedName>
</protein>
<comment type="caution">
    <text evidence="5">The sequence shown here is derived from an EMBL/GenBank/DDBJ whole genome shotgun (WGS) entry which is preliminary data.</text>
</comment>
<dbReference type="AlphaFoldDB" id="A0A316M2K7"/>
<evidence type="ECO:0000313" key="5">
    <source>
        <dbReference type="EMBL" id="PWL51808.1"/>
    </source>
</evidence>
<evidence type="ECO:0000256" key="3">
    <source>
        <dbReference type="PIRNR" id="PIRNR002070"/>
    </source>
</evidence>
<gene>
    <name evidence="5" type="ORF">DBY38_12750</name>
</gene>
<dbReference type="InterPro" id="IPR011344">
    <property type="entry name" value="ssDNA-bd"/>
</dbReference>
<dbReference type="CDD" id="cd04496">
    <property type="entry name" value="SSB_OBF"/>
    <property type="match status" value="1"/>
</dbReference>
<name>A0A316M2K7_9CLOT</name>
<dbReference type="PIRSF" id="PIRSF002070">
    <property type="entry name" value="SSB"/>
    <property type="match status" value="1"/>
</dbReference>
<dbReference type="InterPro" id="IPR000424">
    <property type="entry name" value="Primosome_PriB/ssb"/>
</dbReference>
<dbReference type="PANTHER" id="PTHR10302">
    <property type="entry name" value="SINGLE-STRANDED DNA-BINDING PROTEIN"/>
    <property type="match status" value="1"/>
</dbReference>
<dbReference type="NCBIfam" id="TIGR00621">
    <property type="entry name" value="ssb"/>
    <property type="match status" value="1"/>
</dbReference>
<evidence type="ECO:0000256" key="2">
    <source>
        <dbReference type="HAMAP-Rule" id="MF_00984"/>
    </source>
</evidence>
<evidence type="ECO:0000256" key="4">
    <source>
        <dbReference type="SAM" id="MobiDB-lite"/>
    </source>
</evidence>
<dbReference type="GO" id="GO:0006260">
    <property type="term" value="P:DNA replication"/>
    <property type="evidence" value="ECO:0007669"/>
    <property type="project" value="InterPro"/>
</dbReference>
<organism evidence="5 6">
    <name type="scientific">Clostridium cadaveris</name>
    <dbReference type="NCBI Taxonomy" id="1529"/>
    <lineage>
        <taxon>Bacteria</taxon>
        <taxon>Bacillati</taxon>
        <taxon>Bacillota</taxon>
        <taxon>Clostridia</taxon>
        <taxon>Eubacteriales</taxon>
        <taxon>Clostridiaceae</taxon>
        <taxon>Clostridium</taxon>
    </lineage>
</organism>
<comment type="subunit">
    <text evidence="2">Homotetramer.</text>
</comment>
<comment type="caution">
    <text evidence="2">Lacks conserved residue(s) required for the propagation of feature annotation.</text>
</comment>
<dbReference type="Pfam" id="PF00436">
    <property type="entry name" value="SSB"/>
    <property type="match status" value="1"/>
</dbReference>
<dbReference type="GO" id="GO:0009295">
    <property type="term" value="C:nucleoid"/>
    <property type="evidence" value="ECO:0007669"/>
    <property type="project" value="TreeGrafter"/>
</dbReference>
<dbReference type="PROSITE" id="PS50935">
    <property type="entry name" value="SSB"/>
    <property type="match status" value="1"/>
</dbReference>
<dbReference type="Gene3D" id="2.40.50.140">
    <property type="entry name" value="Nucleic acid-binding proteins"/>
    <property type="match status" value="1"/>
</dbReference>
<dbReference type="GO" id="GO:0003697">
    <property type="term" value="F:single-stranded DNA binding"/>
    <property type="evidence" value="ECO:0007669"/>
    <property type="project" value="UniProtKB-UniRule"/>
</dbReference>
<proteinExistence type="inferred from homology"/>
<dbReference type="PANTHER" id="PTHR10302:SF27">
    <property type="entry name" value="SINGLE-STRANDED DNA-BINDING PROTEIN"/>
    <property type="match status" value="1"/>
</dbReference>
<dbReference type="SUPFAM" id="SSF50249">
    <property type="entry name" value="Nucleic acid-binding proteins"/>
    <property type="match status" value="1"/>
</dbReference>
<evidence type="ECO:0000256" key="1">
    <source>
        <dbReference type="ARBA" id="ARBA00023125"/>
    </source>
</evidence>
<dbReference type="HAMAP" id="MF_00984">
    <property type="entry name" value="SSB"/>
    <property type="match status" value="1"/>
</dbReference>
<accession>A0A316M2K7</accession>
<feature type="region of interest" description="Disordered" evidence="4">
    <location>
        <begin position="104"/>
        <end position="138"/>
    </location>
</feature>
<reference evidence="5 6" key="1">
    <citation type="submission" date="2018-03" db="EMBL/GenBank/DDBJ databases">
        <title>The uncultured portion of the human microbiome is neutrally assembled.</title>
        <authorList>
            <person name="Jeraldo P."/>
            <person name="Boardman L."/>
            <person name="White B.A."/>
            <person name="Nelson H."/>
            <person name="Goldenfeld N."/>
            <person name="Chia N."/>
        </authorList>
    </citation>
    <scope>NUCLEOTIDE SEQUENCE [LARGE SCALE GENOMIC DNA]</scope>
    <source>
        <strain evidence="5">CIM:MAG 903</strain>
    </source>
</reference>
<dbReference type="EMBL" id="QAMZ01000053">
    <property type="protein sequence ID" value="PWL51808.1"/>
    <property type="molecule type" value="Genomic_DNA"/>
</dbReference>
<evidence type="ECO:0000313" key="6">
    <source>
        <dbReference type="Proteomes" id="UP000246114"/>
    </source>
</evidence>
<keyword evidence="1 2" id="KW-0238">DNA-binding</keyword>